<proteinExistence type="predicted"/>
<organism evidence="2 3">
    <name type="scientific">Lojkania enalia</name>
    <dbReference type="NCBI Taxonomy" id="147567"/>
    <lineage>
        <taxon>Eukaryota</taxon>
        <taxon>Fungi</taxon>
        <taxon>Dikarya</taxon>
        <taxon>Ascomycota</taxon>
        <taxon>Pezizomycotina</taxon>
        <taxon>Dothideomycetes</taxon>
        <taxon>Pleosporomycetidae</taxon>
        <taxon>Pleosporales</taxon>
        <taxon>Pleosporales incertae sedis</taxon>
        <taxon>Lojkania</taxon>
    </lineage>
</organism>
<evidence type="ECO:0000256" key="1">
    <source>
        <dbReference type="SAM" id="MobiDB-lite"/>
    </source>
</evidence>
<dbReference type="EMBL" id="ML986641">
    <property type="protein sequence ID" value="KAF2262349.1"/>
    <property type="molecule type" value="Genomic_DNA"/>
</dbReference>
<dbReference type="AlphaFoldDB" id="A0A9P4N4S8"/>
<protein>
    <submittedName>
        <fullName evidence="2">Uncharacterized protein</fullName>
    </submittedName>
</protein>
<comment type="caution">
    <text evidence="2">The sequence shown here is derived from an EMBL/GenBank/DDBJ whole genome shotgun (WGS) entry which is preliminary data.</text>
</comment>
<feature type="region of interest" description="Disordered" evidence="1">
    <location>
        <begin position="23"/>
        <end position="133"/>
    </location>
</feature>
<dbReference type="Proteomes" id="UP000800093">
    <property type="component" value="Unassembled WGS sequence"/>
</dbReference>
<dbReference type="OrthoDB" id="3798036at2759"/>
<feature type="compositionally biased region" description="Polar residues" evidence="1">
    <location>
        <begin position="23"/>
        <end position="41"/>
    </location>
</feature>
<name>A0A9P4N4S8_9PLEO</name>
<keyword evidence="3" id="KW-1185">Reference proteome</keyword>
<evidence type="ECO:0000313" key="3">
    <source>
        <dbReference type="Proteomes" id="UP000800093"/>
    </source>
</evidence>
<reference evidence="3" key="1">
    <citation type="journal article" date="2020" name="Stud. Mycol.">
        <title>101 Dothideomycetes genomes: A test case for predicting lifestyles and emergence of pathogens.</title>
        <authorList>
            <person name="Haridas S."/>
            <person name="Albert R."/>
            <person name="Binder M."/>
            <person name="Bloem J."/>
            <person name="LaButti K."/>
            <person name="Salamov A."/>
            <person name="Andreopoulos B."/>
            <person name="Baker S."/>
            <person name="Barry K."/>
            <person name="Bills G."/>
            <person name="Bluhm B."/>
            <person name="Cannon C."/>
            <person name="Castanera R."/>
            <person name="Culley D."/>
            <person name="Daum C."/>
            <person name="Ezra D."/>
            <person name="Gonzalez J."/>
            <person name="Henrissat B."/>
            <person name="Kuo A."/>
            <person name="Liang C."/>
            <person name="Lipzen A."/>
            <person name="Lutzoni F."/>
            <person name="Magnuson J."/>
            <person name="Mondo S."/>
            <person name="Nolan M."/>
            <person name="Ohm R."/>
            <person name="Pangilinan J."/>
            <person name="Park H.-J."/>
            <person name="Ramirez L."/>
            <person name="Alfaro M."/>
            <person name="Sun H."/>
            <person name="Tritt A."/>
            <person name="Yoshinaga Y."/>
            <person name="Zwiers L.-H."/>
            <person name="Turgeon B."/>
            <person name="Goodwin S."/>
            <person name="Spatafora J."/>
            <person name="Crous P."/>
            <person name="Grigoriev I."/>
        </authorList>
    </citation>
    <scope>NUCLEOTIDE SEQUENCE [LARGE SCALE GENOMIC DNA]</scope>
    <source>
        <strain evidence="3">CBS 304.66</strain>
    </source>
</reference>
<feature type="compositionally biased region" description="Basic and acidic residues" evidence="1">
    <location>
        <begin position="100"/>
        <end position="133"/>
    </location>
</feature>
<sequence length="149" mass="15972">MPGALHSVAAAAKAHHDSVNAAYQTYYSSGSPSTRPSMESQQPRRESHDSTASTQSHLNKAWESIKKAAKQHHQSVNSAYGIYYGNGVTPSATPRPSAESVRHADEAAHPAEKTESGMKKMWEGVKKQAKAHHDSVNAAVGTYYGAGKL</sequence>
<gene>
    <name evidence="2" type="ORF">CC78DRAFT_319541</name>
</gene>
<evidence type="ECO:0000313" key="2">
    <source>
        <dbReference type="EMBL" id="KAF2262349.1"/>
    </source>
</evidence>
<accession>A0A9P4N4S8</accession>